<dbReference type="FunFam" id="1.20.1510.10:FF:000023">
    <property type="entry name" value="Metal tolerance protein C1"/>
    <property type="match status" value="1"/>
</dbReference>
<gene>
    <name evidence="10" type="ORF">D0Y65_004012</name>
</gene>
<evidence type="ECO:0000256" key="4">
    <source>
        <dbReference type="ARBA" id="ARBA00022554"/>
    </source>
</evidence>
<dbReference type="InterPro" id="IPR027470">
    <property type="entry name" value="Cation_efflux_CTD"/>
</dbReference>
<dbReference type="Pfam" id="PF16916">
    <property type="entry name" value="ZT_dimer"/>
    <property type="match status" value="1"/>
</dbReference>
<reference evidence="10 11" key="1">
    <citation type="submission" date="2018-09" db="EMBL/GenBank/DDBJ databases">
        <title>A high-quality reference genome of wild soybean provides a powerful tool to mine soybean genomes.</title>
        <authorList>
            <person name="Xie M."/>
            <person name="Chung C.Y.L."/>
            <person name="Li M.-W."/>
            <person name="Wong F.-L."/>
            <person name="Chan T.-F."/>
            <person name="Lam H.-M."/>
        </authorList>
    </citation>
    <scope>NUCLEOTIDE SEQUENCE [LARGE SCALE GENOMIC DNA]</scope>
    <source>
        <strain evidence="11">cv. W05</strain>
        <tissue evidence="10">Hypocotyl of etiolated seedlings</tissue>
    </source>
</reference>
<keyword evidence="5" id="KW-0812">Transmembrane</keyword>
<dbReference type="InterPro" id="IPR002524">
    <property type="entry name" value="Cation_efflux"/>
</dbReference>
<feature type="domain" description="Cation efflux protein transmembrane" evidence="8">
    <location>
        <begin position="78"/>
        <end position="297"/>
    </location>
</feature>
<keyword evidence="7" id="KW-0472">Membrane</keyword>
<comment type="caution">
    <text evidence="10">The sequence shown here is derived from an EMBL/GenBank/DDBJ whole genome shotgun (WGS) entry which is preliminary data.</text>
</comment>
<evidence type="ECO:0000313" key="10">
    <source>
        <dbReference type="EMBL" id="RZC25140.1"/>
    </source>
</evidence>
<comment type="function">
    <text evidence="1">Involved in sequestration of excess metal in the cytoplasm into vacuoles to maintain metal homeostasis.</text>
</comment>
<evidence type="ECO:0000256" key="6">
    <source>
        <dbReference type="ARBA" id="ARBA00022989"/>
    </source>
</evidence>
<dbReference type="Gramene" id="XM_028351624.1">
    <property type="protein sequence ID" value="XP_028207425.1"/>
    <property type="gene ID" value="LOC114390746"/>
</dbReference>
<evidence type="ECO:0000259" key="9">
    <source>
        <dbReference type="Pfam" id="PF16916"/>
    </source>
</evidence>
<dbReference type="PANTHER" id="PTHR43840:SF15">
    <property type="entry name" value="MITOCHONDRIAL METAL TRANSPORTER 1-RELATED"/>
    <property type="match status" value="1"/>
</dbReference>
<dbReference type="SUPFAM" id="SSF160240">
    <property type="entry name" value="Cation efflux protein cytoplasmic domain-like"/>
    <property type="match status" value="1"/>
</dbReference>
<accession>A0A445LPB0</accession>
<evidence type="ECO:0000256" key="7">
    <source>
        <dbReference type="ARBA" id="ARBA00023136"/>
    </source>
</evidence>
<dbReference type="InterPro" id="IPR058533">
    <property type="entry name" value="Cation_efflux_TM"/>
</dbReference>
<proteinExistence type="predicted"/>
<dbReference type="FunFam" id="3.30.70.1350:FF:000008">
    <property type="entry name" value="Metal tolerance protein C1"/>
    <property type="match status" value="1"/>
</dbReference>
<evidence type="ECO:0000313" key="11">
    <source>
        <dbReference type="Proteomes" id="UP000289340"/>
    </source>
</evidence>
<dbReference type="Pfam" id="PF01545">
    <property type="entry name" value="Cation_efflux"/>
    <property type="match status" value="1"/>
</dbReference>
<comment type="subcellular location">
    <subcellularLocation>
        <location evidence="2">Vacuole membrane</location>
        <topology evidence="2">Multi-pass membrane protein</topology>
    </subcellularLocation>
</comment>
<dbReference type="InterPro" id="IPR050291">
    <property type="entry name" value="CDF_Transporter"/>
</dbReference>
<dbReference type="InterPro" id="IPR036837">
    <property type="entry name" value="Cation_efflux_CTD_sf"/>
</dbReference>
<dbReference type="PANTHER" id="PTHR43840">
    <property type="entry name" value="MITOCHONDRIAL METAL TRANSPORTER 1-RELATED"/>
    <property type="match status" value="1"/>
</dbReference>
<dbReference type="SUPFAM" id="SSF161111">
    <property type="entry name" value="Cation efflux protein transmembrane domain-like"/>
    <property type="match status" value="1"/>
</dbReference>
<keyword evidence="11" id="KW-1185">Reference proteome</keyword>
<name>A0A445LPB0_GLYSO</name>
<dbReference type="InterPro" id="IPR027469">
    <property type="entry name" value="Cation_efflux_TMD_sf"/>
</dbReference>
<feature type="domain" description="Cation efflux protein cytoplasmic" evidence="9">
    <location>
        <begin position="302"/>
        <end position="378"/>
    </location>
</feature>
<keyword evidence="3" id="KW-0813">Transport</keyword>
<organism evidence="10 11">
    <name type="scientific">Glycine soja</name>
    <name type="common">Wild soybean</name>
    <dbReference type="NCBI Taxonomy" id="3848"/>
    <lineage>
        <taxon>Eukaryota</taxon>
        <taxon>Viridiplantae</taxon>
        <taxon>Streptophyta</taxon>
        <taxon>Embryophyta</taxon>
        <taxon>Tracheophyta</taxon>
        <taxon>Spermatophyta</taxon>
        <taxon>Magnoliopsida</taxon>
        <taxon>eudicotyledons</taxon>
        <taxon>Gunneridae</taxon>
        <taxon>Pentapetalae</taxon>
        <taxon>rosids</taxon>
        <taxon>fabids</taxon>
        <taxon>Fabales</taxon>
        <taxon>Fabaceae</taxon>
        <taxon>Papilionoideae</taxon>
        <taxon>50 kb inversion clade</taxon>
        <taxon>NPAAA clade</taxon>
        <taxon>indigoferoid/millettioid clade</taxon>
        <taxon>Phaseoleae</taxon>
        <taxon>Glycine</taxon>
        <taxon>Glycine subgen. Soja</taxon>
    </lineage>
</organism>
<dbReference type="Gene3D" id="3.30.70.1350">
    <property type="entry name" value="Cation efflux protein, cytoplasmic domain"/>
    <property type="match status" value="1"/>
</dbReference>
<evidence type="ECO:0000259" key="8">
    <source>
        <dbReference type="Pfam" id="PF01545"/>
    </source>
</evidence>
<dbReference type="AlphaFoldDB" id="A0A445LPB0"/>
<sequence length="513" mass="55768">MGFRVRNLNPVFRTCITRLSSSNFLPPVLESLNSHPLESCLTENPAFKIPRRWHLGHSHSHHDDRHHYHKEGENIFRLGLAADIGLATGKAFTGYLSGSTAIIADAAHSVSDVVLSGIALLSFKVAKAPRDKEHPYGHGKFETLGALGISCMLLATGGGIAWHAVDILMGLFSSGPEMVSQALAHGHGQSHGHGGHHHGINMDHPILALNMTIVSIGVKEGLYWITKQAGEKQGSGLMKANAWHHRSDAISSVVALVGVGGSILGVKFLDPLAGLLVSGMILKAGAETGYQSVLELVDAAIPEQHLDPIKQTILQVDGVKGCHRLRGRRAGSYLYLDVHIEVDPFSSVSAAHDIGENVRHQIHKSHPTVVEVFIHIDPAMSHVSCQQDSWSGGMDHSSIVPAEEDSNIKGIVSDIISSNFPQMSVECITRHMFQSKIVLQIEVSMPPDIPIGHAMEMAKQAEEEILKAVSNTIHVGIQLRLGQPFPQINLTKNHPWMVESRFFCNSMHPFSMI</sequence>
<keyword evidence="6" id="KW-1133">Transmembrane helix</keyword>
<protein>
    <submittedName>
        <fullName evidence="10">Metal tolerance protein C1</fullName>
    </submittedName>
</protein>
<dbReference type="NCBIfam" id="TIGR01297">
    <property type="entry name" value="CDF"/>
    <property type="match status" value="1"/>
</dbReference>
<evidence type="ECO:0000256" key="3">
    <source>
        <dbReference type="ARBA" id="ARBA00022448"/>
    </source>
</evidence>
<dbReference type="EMBL" id="QZWG01000002">
    <property type="protein sequence ID" value="RZC25140.1"/>
    <property type="molecule type" value="Genomic_DNA"/>
</dbReference>
<dbReference type="GO" id="GO:0008324">
    <property type="term" value="F:monoatomic cation transmembrane transporter activity"/>
    <property type="evidence" value="ECO:0007669"/>
    <property type="project" value="InterPro"/>
</dbReference>
<dbReference type="GO" id="GO:0005774">
    <property type="term" value="C:vacuolar membrane"/>
    <property type="evidence" value="ECO:0007669"/>
    <property type="project" value="UniProtKB-SubCell"/>
</dbReference>
<evidence type="ECO:0000256" key="1">
    <source>
        <dbReference type="ARBA" id="ARBA00003168"/>
    </source>
</evidence>
<keyword evidence="4" id="KW-0926">Vacuole</keyword>
<dbReference type="Proteomes" id="UP000289340">
    <property type="component" value="Chromosome 2"/>
</dbReference>
<evidence type="ECO:0000256" key="5">
    <source>
        <dbReference type="ARBA" id="ARBA00022692"/>
    </source>
</evidence>
<evidence type="ECO:0000256" key="2">
    <source>
        <dbReference type="ARBA" id="ARBA00004128"/>
    </source>
</evidence>
<dbReference type="Gene3D" id="1.20.1510.10">
    <property type="entry name" value="Cation efflux protein transmembrane domain"/>
    <property type="match status" value="1"/>
</dbReference>